<keyword evidence="3" id="KW-0808">Transferase</keyword>
<keyword evidence="9" id="KW-1185">Reference proteome</keyword>
<dbReference type="PIRSF" id="PIRSF000699">
    <property type="entry name" value="PTS_IILac_III"/>
    <property type="match status" value="1"/>
</dbReference>
<evidence type="ECO:0000256" key="3">
    <source>
        <dbReference type="ARBA" id="ARBA00022679"/>
    </source>
</evidence>
<evidence type="ECO:0000256" key="1">
    <source>
        <dbReference type="ARBA" id="ARBA00022448"/>
    </source>
</evidence>
<dbReference type="GO" id="GO:0016740">
    <property type="term" value="F:transferase activity"/>
    <property type="evidence" value="ECO:0007669"/>
    <property type="project" value="UniProtKB-KW"/>
</dbReference>
<comment type="caution">
    <text evidence="8">The sequence shown here is derived from an EMBL/GenBank/DDBJ whole genome shotgun (WGS) entry which is preliminary data.</text>
</comment>
<keyword evidence="6" id="KW-0479">Metal-binding</keyword>
<feature type="binding site" evidence="6">
    <location>
        <position position="78"/>
    </location>
    <ligand>
        <name>Mg(2+)</name>
        <dbReference type="ChEBI" id="CHEBI:18420"/>
        <note>ligand shared between all trimeric partners</note>
    </ligand>
</feature>
<organism evidence="8 9">
    <name type="scientific">Brenneria corticis</name>
    <dbReference type="NCBI Taxonomy" id="2173106"/>
    <lineage>
        <taxon>Bacteria</taxon>
        <taxon>Pseudomonadati</taxon>
        <taxon>Pseudomonadota</taxon>
        <taxon>Gammaproteobacteria</taxon>
        <taxon>Enterobacterales</taxon>
        <taxon>Pectobacteriaceae</taxon>
        <taxon>Brenneria</taxon>
    </lineage>
</organism>
<reference evidence="8 9" key="1">
    <citation type="submission" date="2018-04" db="EMBL/GenBank/DDBJ databases">
        <title>Brenneria corticis sp.nov.</title>
        <authorList>
            <person name="Li Y."/>
        </authorList>
    </citation>
    <scope>NUCLEOTIDE SEQUENCE [LARGE SCALE GENOMIC DNA]</scope>
    <source>
        <strain evidence="8 9">CFCC 11842</strain>
    </source>
</reference>
<evidence type="ECO:0000313" key="9">
    <source>
        <dbReference type="Proteomes" id="UP000296159"/>
    </source>
</evidence>
<dbReference type="PANTHER" id="PTHR34382:SF7">
    <property type="entry name" value="PTS SYSTEM N,N'-DIACETYLCHITOBIOSE-SPECIFIC EIIA COMPONENT"/>
    <property type="match status" value="1"/>
</dbReference>
<sequence>MNYEEIVINIIVNAGQARSRCINAIEQASIHQFEQAQSLIDLATEDLRIAHQTQTRLIEDEARGVYHPVTLLMVHAQDHLMNALTLKDIARQQIECYRQIFTLAQQLAKAMAPNTDTQ</sequence>
<keyword evidence="1" id="KW-0813">Transport</keyword>
<dbReference type="InterPro" id="IPR036542">
    <property type="entry name" value="PTS_IIA_lac/cel_sf"/>
</dbReference>
<dbReference type="SUPFAM" id="SSF46973">
    <property type="entry name" value="Enzyme IIa from lactose specific PTS, IIa-lac"/>
    <property type="match status" value="1"/>
</dbReference>
<dbReference type="PANTHER" id="PTHR34382">
    <property type="entry name" value="PTS SYSTEM N,N'-DIACETYLCHITOBIOSE-SPECIFIC EIIA COMPONENT"/>
    <property type="match status" value="1"/>
</dbReference>
<dbReference type="EMBL" id="QDKH01000011">
    <property type="protein sequence ID" value="PWC15432.1"/>
    <property type="molecule type" value="Genomic_DNA"/>
</dbReference>
<dbReference type="GO" id="GO:0009401">
    <property type="term" value="P:phosphoenolpyruvate-dependent sugar phosphotransferase system"/>
    <property type="evidence" value="ECO:0007669"/>
    <property type="project" value="UniProtKB-KW"/>
</dbReference>
<evidence type="ECO:0000256" key="4">
    <source>
        <dbReference type="ARBA" id="ARBA00022683"/>
    </source>
</evidence>
<dbReference type="AlphaFoldDB" id="A0A2U1U1E3"/>
<evidence type="ECO:0000256" key="2">
    <source>
        <dbReference type="ARBA" id="ARBA00022597"/>
    </source>
</evidence>
<dbReference type="GO" id="GO:0046872">
    <property type="term" value="F:metal ion binding"/>
    <property type="evidence" value="ECO:0007669"/>
    <property type="project" value="UniProtKB-KW"/>
</dbReference>
<keyword evidence="6" id="KW-0460">Magnesium</keyword>
<evidence type="ECO:0000256" key="7">
    <source>
        <dbReference type="PROSITE-ProRule" id="PRU00418"/>
    </source>
</evidence>
<protein>
    <submittedName>
        <fullName evidence="8">PTS lactose/cellobiose transporter subunit IIA</fullName>
    </submittedName>
</protein>
<comment type="cofactor">
    <cofactor evidence="6">
        <name>Mg(2+)</name>
        <dbReference type="ChEBI" id="CHEBI:18420"/>
    </cofactor>
    <text evidence="6">Binds 1 Mg(2+) ion per trimer.</text>
</comment>
<dbReference type="Proteomes" id="UP000296159">
    <property type="component" value="Unassembled WGS sequence"/>
</dbReference>
<dbReference type="PROSITE" id="PS51095">
    <property type="entry name" value="PTS_EIIA_TYPE_3"/>
    <property type="match status" value="1"/>
</dbReference>
<keyword evidence="2" id="KW-0762">Sugar transport</keyword>
<evidence type="ECO:0000256" key="5">
    <source>
        <dbReference type="PIRSR" id="PIRSR000699-1"/>
    </source>
</evidence>
<keyword evidence="4" id="KW-0598">Phosphotransferase system</keyword>
<dbReference type="Pfam" id="PF02255">
    <property type="entry name" value="PTS_IIA"/>
    <property type="match status" value="1"/>
</dbReference>
<dbReference type="Gene3D" id="1.20.58.80">
    <property type="entry name" value="Phosphotransferase system, lactose/cellobiose-type IIA subunit"/>
    <property type="match status" value="1"/>
</dbReference>
<proteinExistence type="predicted"/>
<evidence type="ECO:0000313" key="8">
    <source>
        <dbReference type="EMBL" id="PWC15432.1"/>
    </source>
</evidence>
<accession>A0A2U1U1E3</accession>
<feature type="active site" description="Tele-phosphohistidine intermediate" evidence="5">
    <location>
        <position position="75"/>
    </location>
</feature>
<dbReference type="InterPro" id="IPR003188">
    <property type="entry name" value="PTS_IIA_lac/cel"/>
</dbReference>
<feature type="modified residue" description="Phosphohistidine; by HPr" evidence="7">
    <location>
        <position position="75"/>
    </location>
</feature>
<gene>
    <name evidence="8" type="ORF">DDT56_11580</name>
</gene>
<evidence type="ECO:0000256" key="6">
    <source>
        <dbReference type="PIRSR" id="PIRSR000699-2"/>
    </source>
</evidence>
<name>A0A2U1U1E3_9GAMM</name>